<reference evidence="2 3" key="1">
    <citation type="submission" date="2019-02" db="EMBL/GenBank/DDBJ databases">
        <title>Deep-cultivation of Planctomycetes and their phenomic and genomic characterization uncovers novel biology.</title>
        <authorList>
            <person name="Wiegand S."/>
            <person name="Jogler M."/>
            <person name="Boedeker C."/>
            <person name="Pinto D."/>
            <person name="Vollmers J."/>
            <person name="Rivas-Marin E."/>
            <person name="Kohn T."/>
            <person name="Peeters S.H."/>
            <person name="Heuer A."/>
            <person name="Rast P."/>
            <person name="Oberbeckmann S."/>
            <person name="Bunk B."/>
            <person name="Jeske O."/>
            <person name="Meyerdierks A."/>
            <person name="Storesund J.E."/>
            <person name="Kallscheuer N."/>
            <person name="Luecker S."/>
            <person name="Lage O.M."/>
            <person name="Pohl T."/>
            <person name="Merkel B.J."/>
            <person name="Hornburger P."/>
            <person name="Mueller R.-W."/>
            <person name="Bruemmer F."/>
            <person name="Labrenz M."/>
            <person name="Spormann A.M."/>
            <person name="Op den Camp H."/>
            <person name="Overmann J."/>
            <person name="Amann R."/>
            <person name="Jetten M.S.M."/>
            <person name="Mascher T."/>
            <person name="Medema M.H."/>
            <person name="Devos D.P."/>
            <person name="Kaster A.-K."/>
            <person name="Ovreas L."/>
            <person name="Rohde M."/>
            <person name="Galperin M.Y."/>
            <person name="Jogler C."/>
        </authorList>
    </citation>
    <scope>NUCLEOTIDE SEQUENCE [LARGE SCALE GENOMIC DNA]</scope>
    <source>
        <strain evidence="2 3">Pla175</strain>
    </source>
</reference>
<evidence type="ECO:0000313" key="3">
    <source>
        <dbReference type="Proteomes" id="UP000317429"/>
    </source>
</evidence>
<name>A0A518D6A0_9BACT</name>
<accession>A0A518D6A0</accession>
<dbReference type="KEGG" id="pnd:Pla175_03490"/>
<dbReference type="AlphaFoldDB" id="A0A518D6A0"/>
<keyword evidence="3" id="KW-1185">Reference proteome</keyword>
<gene>
    <name evidence="2" type="ORF">Pla175_03490</name>
</gene>
<proteinExistence type="predicted"/>
<sequence length="190" mass="20333">MEAPQPVPPQAVPPQPEPLPAAADPFAGLAPPDDAAAPRDASREPWTCPTCGELSEFGFEACWNCGTTADGVECPDFVKEWEPQPEDAPDQPAATSGEPSQEPWRGQAEPSVASVAQRVIDCPDCRSPTRAIVLIDNSGESQRHEQLRYAAPGAERGWFFGQYAETGQVSAKMCPKCGRITLYGEPGQPT</sequence>
<feature type="region of interest" description="Disordered" evidence="1">
    <location>
        <begin position="80"/>
        <end position="111"/>
    </location>
</feature>
<feature type="compositionally biased region" description="Pro residues" evidence="1">
    <location>
        <begin position="1"/>
        <end position="19"/>
    </location>
</feature>
<feature type="compositionally biased region" description="Low complexity" evidence="1">
    <location>
        <begin position="20"/>
        <end position="35"/>
    </location>
</feature>
<dbReference type="Proteomes" id="UP000317429">
    <property type="component" value="Chromosome"/>
</dbReference>
<organism evidence="2 3">
    <name type="scientific">Pirellulimonas nuda</name>
    <dbReference type="NCBI Taxonomy" id="2528009"/>
    <lineage>
        <taxon>Bacteria</taxon>
        <taxon>Pseudomonadati</taxon>
        <taxon>Planctomycetota</taxon>
        <taxon>Planctomycetia</taxon>
        <taxon>Pirellulales</taxon>
        <taxon>Lacipirellulaceae</taxon>
        <taxon>Pirellulimonas</taxon>
    </lineage>
</organism>
<evidence type="ECO:0000256" key="1">
    <source>
        <dbReference type="SAM" id="MobiDB-lite"/>
    </source>
</evidence>
<evidence type="ECO:0008006" key="4">
    <source>
        <dbReference type="Google" id="ProtNLM"/>
    </source>
</evidence>
<dbReference type="EMBL" id="CP036291">
    <property type="protein sequence ID" value="QDU86995.1"/>
    <property type="molecule type" value="Genomic_DNA"/>
</dbReference>
<evidence type="ECO:0000313" key="2">
    <source>
        <dbReference type="EMBL" id="QDU86995.1"/>
    </source>
</evidence>
<protein>
    <recommendedName>
        <fullName evidence="4">RanBP2-type domain-containing protein</fullName>
    </recommendedName>
</protein>
<feature type="region of interest" description="Disordered" evidence="1">
    <location>
        <begin position="1"/>
        <end position="47"/>
    </location>
</feature>